<feature type="transmembrane region" description="Helical" evidence="8">
    <location>
        <begin position="249"/>
        <end position="267"/>
    </location>
</feature>
<comment type="subcellular location">
    <subcellularLocation>
        <location evidence="1 6">Membrane</location>
        <topology evidence="1 6">Multi-pass membrane protein</topology>
    </subcellularLocation>
</comment>
<dbReference type="GO" id="GO:0032979">
    <property type="term" value="P:protein insertion into mitochondrial inner membrane from matrix"/>
    <property type="evidence" value="ECO:0007669"/>
    <property type="project" value="TreeGrafter"/>
</dbReference>
<dbReference type="AlphaFoldDB" id="A0A383VI77"/>
<dbReference type="PANTHER" id="PTHR12428">
    <property type="entry name" value="OXA1"/>
    <property type="match status" value="1"/>
</dbReference>
<name>A0A383VI77_TETOB</name>
<evidence type="ECO:0000256" key="6">
    <source>
        <dbReference type="RuleBase" id="RU003945"/>
    </source>
</evidence>
<feature type="region of interest" description="Disordered" evidence="7">
    <location>
        <begin position="27"/>
        <end position="54"/>
    </location>
</feature>
<evidence type="ECO:0000256" key="3">
    <source>
        <dbReference type="ARBA" id="ARBA00022692"/>
    </source>
</evidence>
<sequence>MLRQASRLLLPRGALCQALSSQQQLLQHATHPWEQQQTRSKSDAPNVPSVPAADTTSFVHDPLDGYGSAAEVISQADVLVSASEAASDAVVLAAQAASWPGTRAFIDVLMMTHESMGLPWFEAIALSNLVIKLALMPLTVITQKEAPKMAAMRAEAEGLQKINLQMSQAKSAGEYEKLYHEYTEKMAEFKRRNKGGMVKSLLIPAMGIAQAALFISQFSAVQMLAKDKLPAMTHEGALWFTDLTMPDPFYGLPIICSIATLAMVRSGSFSDAMGQMPGGNAGMMKKMMTGVAFIMIPAGGYASSAVALLWASNALISAGQNMLLAHPGVRRLLGLPIKGVVQQPKSAEEGGSWIEQLGPQLENLNPFAQKKARRPAAAAGAALPPPPGTRVAVNYLPHKPRRKGKSS</sequence>
<dbReference type="STRING" id="3088.A0A383VI77"/>
<dbReference type="CDD" id="cd20069">
    <property type="entry name" value="5TM_Oxa1-like"/>
    <property type="match status" value="1"/>
</dbReference>
<evidence type="ECO:0000256" key="5">
    <source>
        <dbReference type="ARBA" id="ARBA00023136"/>
    </source>
</evidence>
<feature type="transmembrane region" description="Helical" evidence="8">
    <location>
        <begin position="201"/>
        <end position="225"/>
    </location>
</feature>
<proteinExistence type="inferred from homology"/>
<dbReference type="InterPro" id="IPR001708">
    <property type="entry name" value="YidC/ALB3/OXA1/COX18"/>
</dbReference>
<dbReference type="EMBL" id="FNXT01000503">
    <property type="protein sequence ID" value="SZX64901.1"/>
    <property type="molecule type" value="Genomic_DNA"/>
</dbReference>
<evidence type="ECO:0000256" key="7">
    <source>
        <dbReference type="SAM" id="MobiDB-lite"/>
    </source>
</evidence>
<dbReference type="Proteomes" id="UP000256970">
    <property type="component" value="Unassembled WGS sequence"/>
</dbReference>
<keyword evidence="4 8" id="KW-1133">Transmembrane helix</keyword>
<feature type="domain" description="Membrane insertase YidC/Oxa/ALB C-terminal" evidence="9">
    <location>
        <begin position="120"/>
        <end position="324"/>
    </location>
</feature>
<dbReference type="InterPro" id="IPR028055">
    <property type="entry name" value="YidC/Oxa/ALB_C"/>
</dbReference>
<accession>A0A383VI77</accession>
<protein>
    <recommendedName>
        <fullName evidence="9">Membrane insertase YidC/Oxa/ALB C-terminal domain-containing protein</fullName>
    </recommendedName>
</protein>
<dbReference type="PANTHER" id="PTHR12428:SF65">
    <property type="entry name" value="CYTOCHROME C OXIDASE ASSEMBLY PROTEIN COX18, MITOCHONDRIAL"/>
    <property type="match status" value="1"/>
</dbReference>
<reference evidence="10 11" key="1">
    <citation type="submission" date="2016-10" db="EMBL/GenBank/DDBJ databases">
        <authorList>
            <person name="Cai Z."/>
        </authorList>
    </citation>
    <scope>NUCLEOTIDE SEQUENCE [LARGE SCALE GENOMIC DNA]</scope>
</reference>
<keyword evidence="3 6" id="KW-0812">Transmembrane</keyword>
<comment type="similarity">
    <text evidence="6">Belongs to the OXA1/ALB3/YidC family.</text>
</comment>
<evidence type="ECO:0000256" key="1">
    <source>
        <dbReference type="ARBA" id="ARBA00004141"/>
    </source>
</evidence>
<feature type="region of interest" description="Disordered" evidence="7">
    <location>
        <begin position="366"/>
        <end position="407"/>
    </location>
</feature>
<keyword evidence="5 8" id="KW-0472">Membrane</keyword>
<evidence type="ECO:0000313" key="11">
    <source>
        <dbReference type="Proteomes" id="UP000256970"/>
    </source>
</evidence>
<evidence type="ECO:0000256" key="4">
    <source>
        <dbReference type="ARBA" id="ARBA00022989"/>
    </source>
</evidence>
<dbReference type="Pfam" id="PF02096">
    <property type="entry name" value="60KD_IMP"/>
    <property type="match status" value="1"/>
</dbReference>
<feature type="compositionally biased region" description="Basic residues" evidence="7">
    <location>
        <begin position="398"/>
        <end position="407"/>
    </location>
</feature>
<dbReference type="GO" id="GO:0032977">
    <property type="term" value="F:membrane insertase activity"/>
    <property type="evidence" value="ECO:0007669"/>
    <property type="project" value="InterPro"/>
</dbReference>
<evidence type="ECO:0000256" key="8">
    <source>
        <dbReference type="SAM" id="Phobius"/>
    </source>
</evidence>
<comment type="similarity">
    <text evidence="2">Belongs to the OXA1/ALB3/YidC (TC 2.A.9.2) family.</text>
</comment>
<dbReference type="GO" id="GO:0005743">
    <property type="term" value="C:mitochondrial inner membrane"/>
    <property type="evidence" value="ECO:0007669"/>
    <property type="project" value="TreeGrafter"/>
</dbReference>
<evidence type="ECO:0000259" key="9">
    <source>
        <dbReference type="Pfam" id="PF02096"/>
    </source>
</evidence>
<keyword evidence="11" id="KW-1185">Reference proteome</keyword>
<gene>
    <name evidence="10" type="ORF">BQ4739_LOCUS5377</name>
</gene>
<feature type="transmembrane region" description="Helical" evidence="8">
    <location>
        <begin position="288"/>
        <end position="311"/>
    </location>
</feature>
<evidence type="ECO:0000256" key="2">
    <source>
        <dbReference type="ARBA" id="ARBA00010583"/>
    </source>
</evidence>
<evidence type="ECO:0000313" key="10">
    <source>
        <dbReference type="EMBL" id="SZX64901.1"/>
    </source>
</evidence>
<organism evidence="10 11">
    <name type="scientific">Tetradesmus obliquus</name>
    <name type="common">Green alga</name>
    <name type="synonym">Acutodesmus obliquus</name>
    <dbReference type="NCBI Taxonomy" id="3088"/>
    <lineage>
        <taxon>Eukaryota</taxon>
        <taxon>Viridiplantae</taxon>
        <taxon>Chlorophyta</taxon>
        <taxon>core chlorophytes</taxon>
        <taxon>Chlorophyceae</taxon>
        <taxon>CS clade</taxon>
        <taxon>Sphaeropleales</taxon>
        <taxon>Scenedesmaceae</taxon>
        <taxon>Tetradesmus</taxon>
    </lineage>
</organism>